<dbReference type="EMBL" id="GG704912">
    <property type="protein sequence ID" value="EAS31337.3"/>
    <property type="molecule type" value="Genomic_DNA"/>
</dbReference>
<sequence length="92" mass="10538">MESLQDRSCLRRFCVSVHDRKPTSIPFRHTILQRTNYDAELRLPSLHCGPRVVRQLCNVGWLKESFQLAAAGSTSVFRPLNAAKDLAFWLLP</sequence>
<evidence type="ECO:0000313" key="1">
    <source>
        <dbReference type="EMBL" id="EAS31337.3"/>
    </source>
</evidence>
<keyword evidence="2" id="KW-1185">Reference proteome</keyword>
<dbReference type="GeneID" id="4561643"/>
<reference evidence="2" key="2">
    <citation type="journal article" date="2010" name="Genome Res.">
        <title>Population genomic sequencing of Coccidioides fungi reveals recent hybridization and transposon control.</title>
        <authorList>
            <person name="Neafsey D.E."/>
            <person name="Barker B.M."/>
            <person name="Sharpton T.J."/>
            <person name="Stajich J.E."/>
            <person name="Park D.J."/>
            <person name="Whiston E."/>
            <person name="Hung C.-Y."/>
            <person name="McMahan C."/>
            <person name="White J."/>
            <person name="Sykes S."/>
            <person name="Heiman D."/>
            <person name="Young S."/>
            <person name="Zeng Q."/>
            <person name="Abouelleil A."/>
            <person name="Aftuck L."/>
            <person name="Bessette D."/>
            <person name="Brown A."/>
            <person name="FitzGerald M."/>
            <person name="Lui A."/>
            <person name="Macdonald J.P."/>
            <person name="Priest M."/>
            <person name="Orbach M.J."/>
            <person name="Galgiani J.N."/>
            <person name="Kirkland T.N."/>
            <person name="Cole G.T."/>
            <person name="Birren B.W."/>
            <person name="Henn M.R."/>
            <person name="Taylor J.W."/>
            <person name="Rounsley S.D."/>
        </authorList>
    </citation>
    <scope>GENOME REANNOTATION</scope>
    <source>
        <strain evidence="2">RS</strain>
    </source>
</reference>
<dbReference type="VEuPathDB" id="FungiDB:CIMG_06816"/>
<dbReference type="InParanoid" id="J3K8Z8"/>
<evidence type="ECO:0000313" key="2">
    <source>
        <dbReference type="Proteomes" id="UP000001261"/>
    </source>
</evidence>
<protein>
    <submittedName>
        <fullName evidence="1">Uncharacterized protein</fullName>
    </submittedName>
</protein>
<reference evidence="2" key="1">
    <citation type="journal article" date="2009" name="Genome Res.">
        <title>Comparative genomic analyses of the human fungal pathogens Coccidioides and their relatives.</title>
        <authorList>
            <person name="Sharpton T.J."/>
            <person name="Stajich J.E."/>
            <person name="Rounsley S.D."/>
            <person name="Gardner M.J."/>
            <person name="Wortman J.R."/>
            <person name="Jordar V.S."/>
            <person name="Maiti R."/>
            <person name="Kodira C.D."/>
            <person name="Neafsey D.E."/>
            <person name="Zeng Q."/>
            <person name="Hung C.-Y."/>
            <person name="McMahan C."/>
            <person name="Muszewska A."/>
            <person name="Grynberg M."/>
            <person name="Mandel M.A."/>
            <person name="Kellner E.M."/>
            <person name="Barker B.M."/>
            <person name="Galgiani J.N."/>
            <person name="Orbach M.J."/>
            <person name="Kirkland T.N."/>
            <person name="Cole G.T."/>
            <person name="Henn M.R."/>
            <person name="Birren B.W."/>
            <person name="Taylor J.W."/>
        </authorList>
    </citation>
    <scope>NUCLEOTIDE SEQUENCE [LARGE SCALE GENOMIC DNA]</scope>
    <source>
        <strain evidence="2">RS</strain>
    </source>
</reference>
<dbReference type="AlphaFoldDB" id="J3K8Z8"/>
<dbReference type="KEGG" id="cim:CIMG_06816"/>
<proteinExistence type="predicted"/>
<accession>J3K8Z8</accession>
<name>J3K8Z8_COCIM</name>
<dbReference type="Proteomes" id="UP000001261">
    <property type="component" value="Unassembled WGS sequence"/>
</dbReference>
<gene>
    <name evidence="1" type="ORF">CIMG_06816</name>
</gene>
<organism evidence="1 2">
    <name type="scientific">Coccidioides immitis (strain RS)</name>
    <name type="common">Valley fever fungus</name>
    <dbReference type="NCBI Taxonomy" id="246410"/>
    <lineage>
        <taxon>Eukaryota</taxon>
        <taxon>Fungi</taxon>
        <taxon>Dikarya</taxon>
        <taxon>Ascomycota</taxon>
        <taxon>Pezizomycotina</taxon>
        <taxon>Eurotiomycetes</taxon>
        <taxon>Eurotiomycetidae</taxon>
        <taxon>Onygenales</taxon>
        <taxon>Onygenaceae</taxon>
        <taxon>Coccidioides</taxon>
    </lineage>
</organism>
<dbReference type="RefSeq" id="XP_001242920.2">
    <property type="nucleotide sequence ID" value="XM_001242919.2"/>
</dbReference>